<organism evidence="1 2">
    <name type="scientific">Plasmodium ovale wallikeri</name>
    <dbReference type="NCBI Taxonomy" id="864142"/>
    <lineage>
        <taxon>Eukaryota</taxon>
        <taxon>Sar</taxon>
        <taxon>Alveolata</taxon>
        <taxon>Apicomplexa</taxon>
        <taxon>Aconoidasida</taxon>
        <taxon>Haemosporida</taxon>
        <taxon>Plasmodiidae</taxon>
        <taxon>Plasmodium</taxon>
        <taxon>Plasmodium (Plasmodium)</taxon>
    </lineage>
</organism>
<reference evidence="2" key="1">
    <citation type="submission" date="2016-05" db="EMBL/GenBank/DDBJ databases">
        <authorList>
            <person name="Naeem Raeece"/>
        </authorList>
    </citation>
    <scope>NUCLEOTIDE SEQUENCE [LARGE SCALE GENOMIC DNA]</scope>
</reference>
<name>A0A1A8Z5P8_PLAOA</name>
<gene>
    <name evidence="1" type="ORF">POVWA1_039350</name>
</gene>
<dbReference type="AlphaFoldDB" id="A0A1A8Z5P8"/>
<evidence type="ECO:0000313" key="1">
    <source>
        <dbReference type="EMBL" id="SBT39137.1"/>
    </source>
</evidence>
<evidence type="ECO:0000313" key="2">
    <source>
        <dbReference type="Proteomes" id="UP000078555"/>
    </source>
</evidence>
<sequence length="67" mass="7156">MGGMDTDYTSYMGGGGVSNGKLLTESSSRKASHGKLHTDGRSFLSLHLTLSRLAVRCSYLFGLRSEG</sequence>
<keyword evidence="2" id="KW-1185">Reference proteome</keyword>
<accession>A0A1A8Z5P8</accession>
<dbReference type="EMBL" id="FLRD01000110">
    <property type="protein sequence ID" value="SBT39137.1"/>
    <property type="molecule type" value="Genomic_DNA"/>
</dbReference>
<dbReference type="Proteomes" id="UP000078555">
    <property type="component" value="Unassembled WGS sequence"/>
</dbReference>
<proteinExistence type="predicted"/>
<protein>
    <submittedName>
        <fullName evidence="1">Uncharacterized protein</fullName>
    </submittedName>
</protein>